<reference evidence="4 5" key="1">
    <citation type="submission" date="2019-01" db="EMBL/GenBank/DDBJ databases">
        <title>A chromosome-scale genome assembly of the yellow perch, Perca flavescens.</title>
        <authorList>
            <person name="Feron R."/>
            <person name="Morvezen R."/>
            <person name="Bestin A."/>
            <person name="Haffray P."/>
            <person name="Klopp C."/>
            <person name="Zahm M."/>
            <person name="Cabau C."/>
            <person name="Roques C."/>
            <person name="Donnadieu C."/>
            <person name="Bouchez O."/>
            <person name="Christie M."/>
            <person name="Larson W."/>
            <person name="Guiguen Y."/>
        </authorList>
    </citation>
    <scope>NUCLEOTIDE SEQUENCE [LARGE SCALE GENOMIC DNA]</scope>
    <source>
        <strain evidence="4">YP-PL-M2</strain>
        <tissue evidence="4">Blood</tissue>
    </source>
</reference>
<feature type="compositionally biased region" description="Low complexity" evidence="2">
    <location>
        <begin position="239"/>
        <end position="261"/>
    </location>
</feature>
<feature type="compositionally biased region" description="Acidic residues" evidence="2">
    <location>
        <begin position="1254"/>
        <end position="1277"/>
    </location>
</feature>
<feature type="compositionally biased region" description="Polar residues" evidence="2">
    <location>
        <begin position="907"/>
        <end position="917"/>
    </location>
</feature>
<evidence type="ECO:0000256" key="2">
    <source>
        <dbReference type="SAM" id="MobiDB-lite"/>
    </source>
</evidence>
<feature type="compositionally biased region" description="Acidic residues" evidence="2">
    <location>
        <begin position="1566"/>
        <end position="1579"/>
    </location>
</feature>
<evidence type="ECO:0000259" key="3">
    <source>
        <dbReference type="Pfam" id="PF15808"/>
    </source>
</evidence>
<dbReference type="InterPro" id="IPR031628">
    <property type="entry name" value="BCOR"/>
</dbReference>
<evidence type="ECO:0000313" key="5">
    <source>
        <dbReference type="Proteomes" id="UP000295070"/>
    </source>
</evidence>
<dbReference type="GO" id="GO:0005634">
    <property type="term" value="C:nucleus"/>
    <property type="evidence" value="ECO:0007669"/>
    <property type="project" value="TreeGrafter"/>
</dbReference>
<feature type="compositionally biased region" description="Polar residues" evidence="2">
    <location>
        <begin position="885"/>
        <end position="895"/>
    </location>
</feature>
<feature type="compositionally biased region" description="Polar residues" evidence="2">
    <location>
        <begin position="775"/>
        <end position="795"/>
    </location>
</feature>
<feature type="compositionally biased region" description="Low complexity" evidence="2">
    <location>
        <begin position="1343"/>
        <end position="1355"/>
    </location>
</feature>
<feature type="compositionally biased region" description="Low complexity" evidence="2">
    <location>
        <begin position="1517"/>
        <end position="1528"/>
    </location>
</feature>
<feature type="compositionally biased region" description="Polar residues" evidence="2">
    <location>
        <begin position="830"/>
        <end position="854"/>
    </location>
</feature>
<comment type="similarity">
    <text evidence="1">Belongs to the BCOR family.</text>
</comment>
<feature type="compositionally biased region" description="Polar residues" evidence="2">
    <location>
        <begin position="462"/>
        <end position="476"/>
    </location>
</feature>
<feature type="compositionally biased region" description="Polar residues" evidence="2">
    <location>
        <begin position="925"/>
        <end position="939"/>
    </location>
</feature>
<gene>
    <name evidence="4" type="ORF">EPR50_G00243720</name>
</gene>
<proteinExistence type="inferred from homology"/>
<dbReference type="Proteomes" id="UP000295070">
    <property type="component" value="Unassembled WGS sequence"/>
</dbReference>
<evidence type="ECO:0000313" key="4">
    <source>
        <dbReference type="EMBL" id="TDG95929.1"/>
    </source>
</evidence>
<feature type="compositionally biased region" description="Basic and acidic residues" evidence="2">
    <location>
        <begin position="308"/>
        <end position="318"/>
    </location>
</feature>
<feature type="non-terminal residue" evidence="4">
    <location>
        <position position="1615"/>
    </location>
</feature>
<name>A0A484BXS6_PERFV</name>
<feature type="compositionally biased region" description="Polar residues" evidence="2">
    <location>
        <begin position="515"/>
        <end position="532"/>
    </location>
</feature>
<dbReference type="PANTHER" id="PTHR24117:SF8">
    <property type="entry name" value="BCL-6 COREPRESSOR"/>
    <property type="match status" value="1"/>
</dbReference>
<feature type="compositionally biased region" description="Gly residues" evidence="2">
    <location>
        <begin position="1293"/>
        <end position="1304"/>
    </location>
</feature>
<feature type="region of interest" description="Disordered" evidence="2">
    <location>
        <begin position="627"/>
        <end position="666"/>
    </location>
</feature>
<feature type="compositionally biased region" description="Basic and acidic residues" evidence="2">
    <location>
        <begin position="1278"/>
        <end position="1292"/>
    </location>
</feature>
<feature type="region of interest" description="Disordered" evidence="2">
    <location>
        <begin position="1246"/>
        <end position="1355"/>
    </location>
</feature>
<accession>A0A484BXS6</accession>
<organism evidence="4 5">
    <name type="scientific">Perca flavescens</name>
    <name type="common">American yellow perch</name>
    <name type="synonym">Morone flavescens</name>
    <dbReference type="NCBI Taxonomy" id="8167"/>
    <lineage>
        <taxon>Eukaryota</taxon>
        <taxon>Metazoa</taxon>
        <taxon>Chordata</taxon>
        <taxon>Craniata</taxon>
        <taxon>Vertebrata</taxon>
        <taxon>Euteleostomi</taxon>
        <taxon>Actinopterygii</taxon>
        <taxon>Neopterygii</taxon>
        <taxon>Teleostei</taxon>
        <taxon>Neoteleostei</taxon>
        <taxon>Acanthomorphata</taxon>
        <taxon>Eupercaria</taxon>
        <taxon>Perciformes</taxon>
        <taxon>Percoidei</taxon>
        <taxon>Percidae</taxon>
        <taxon>Percinae</taxon>
        <taxon>Perca</taxon>
    </lineage>
</organism>
<dbReference type="GO" id="GO:0000122">
    <property type="term" value="P:negative regulation of transcription by RNA polymerase II"/>
    <property type="evidence" value="ECO:0007669"/>
    <property type="project" value="TreeGrafter"/>
</dbReference>
<feature type="region of interest" description="Disordered" evidence="2">
    <location>
        <begin position="377"/>
        <end position="532"/>
    </location>
</feature>
<feature type="compositionally biased region" description="Basic residues" evidence="2">
    <location>
        <begin position="1552"/>
        <end position="1562"/>
    </location>
</feature>
<feature type="region of interest" description="Disordered" evidence="2">
    <location>
        <begin position="197"/>
        <end position="318"/>
    </location>
</feature>
<protein>
    <recommendedName>
        <fullName evidence="3">BCL-6 corepressor non-ankyrin-repeat domain-containing protein</fullName>
    </recommendedName>
</protein>
<feature type="domain" description="BCL-6 corepressor non-ankyrin-repeat" evidence="3">
    <location>
        <begin position="1500"/>
        <end position="1586"/>
    </location>
</feature>
<feature type="region of interest" description="Disordered" evidence="2">
    <location>
        <begin position="713"/>
        <end position="860"/>
    </location>
</feature>
<feature type="region of interest" description="Disordered" evidence="2">
    <location>
        <begin position="880"/>
        <end position="943"/>
    </location>
</feature>
<feature type="compositionally biased region" description="Low complexity" evidence="2">
    <location>
        <begin position="289"/>
        <end position="300"/>
    </location>
</feature>
<feature type="compositionally biased region" description="Acidic residues" evidence="2">
    <location>
        <begin position="744"/>
        <end position="753"/>
    </location>
</feature>
<sequence length="1615" mass="174937">MNPLAALNIDHNALVGENYRPVGGIFYPGIHSLSAEKPQEAGTSVPLGYELLYKPGVTLLDGQKSANGYVGLYKSPQPGLQKPQVVPAAGVDGLGMDRRVLPNDKQSELGLNGAGSFLRLPWMSPYADATMYPFLDMAYKASFLSQPSPFLHQQLAYQSLCATGEDRLFYLPHYSQAHISSPMGSLIRIPTATPAPSVLSPLPHSQEKTLQGLGPQVPQVHQEKSAFSPQIHQEPQPQASKGSSGVPVSSSASTSALDSPPVTHAPSLVSPPQPLKNTTTDLQKALYRSTSSSSTSVSASHPFFTGQTKEKASSDRLNAEKCLSPAKTPLDRSGTQMLAEKPSDLSAKELMDGFPSKLDSMAKLSKYLTPSCYGLLTSKDQKPKQGLPLPVTTSEKTQDRPEMISNVPSNWVVPGPSSAADGSDHSRSSQILKKNKRLDNISHNPQPQNSTGSKTVEVRSIPASQGRPSASSPSQKSKVEWQRVPPTDLEKPNRKEETRTHPGKQSIATAKPELQESQLQSRVGNGNSSSQIYGDSYLPPGLGYTNRYIPYSVAENMSLQCMTIPGKGPIYTHPALLGNSSFYPQKHGLPYIGVHPNQGDFMTYQNSQGMASPSVSSHAGLERIETQDKTWNLEPYRNQERLDVDSSQNRDKERENSTSKTVKASSKSLTCTREVVVCIDLVRDEPDDDSSINKHSATFRDSSRLDGICCNQIQERDPPKPLPPNQAAEQRQDLKPNKNRNNWSDDDPDESPEKEEALSPIPDIPEEQTMRCARTSPQQFSRKSKTEASGVTEGSITGVPSGRNRPHVNAYPEQEPSRNGNPLGPFGKDSCSNDNDKSNTTVGTEEFPKSSSFGDQCLSESPVFNPRVSALGVTKTRSPVCLNINPRSPTRNSGDPNFVNRNLAGSCVTNGRNNGVESNEAKSKASANTNGNPEQNASKNGDKLDPFCKESCSNDNKSNNSVVAEEFPKSSSFGDKCLPESPKSNPRVSVLNTRAPFCVNPNPRSPTCNSGDQSSVNRHFVGPCCRNLTSEARPFSGTTHGSINPVSLNARSVNAGFTNCENRNATSPHYGTNLRAPACGRNSFSCPNCTSTPSKGESFGYNQPSVHTNPRALTFGNSFPRGPTCRHISPGNPTNRGFSSQADLTPQDRKYEGLSSDEAANSGFDCGDVNEDVRDNADLLVDDEDDEGSCCGKVRRSGLTKRIANSSGFVGDRFKCMTTELYADSSKLSREQKALQRAMLRFSELELKERGGGGEEEDEGMTAAVEEEEEEEEEEEGDAGREEERERERGREGGGGGGGGGGGILSAAEAPRGFRPSRPPAEEKKTTEEESLRVEKKKEEESLVSQQQQQQQWQQQRFLPSARALCQGNVATPGVAGSDPGAAINRRRMLSLEPFHQSSIGGGRLKRAREDERAGNASMGTINDDVKKLKVCIELNGLRLNKPRLPGELSQWLPSGQTPAGAGANEKLRGVGGGSEVHGGWCDSLFGRREDPRGFHVAPASSRLQDKHQKLRESRRVSLSRVSLSRVSGFTPSLPPLPPPPLPLPSPDLAKPKGKRPCKTKHTAAMEEERDEGSDEETSGEVSRAEPPPPPEVRRLIVNKNAGETLLQRAARLGY</sequence>
<feature type="region of interest" description="Disordered" evidence="2">
    <location>
        <begin position="1394"/>
        <end position="1420"/>
    </location>
</feature>
<dbReference type="EMBL" id="SCKG01000034">
    <property type="protein sequence ID" value="TDG95929.1"/>
    <property type="molecule type" value="Genomic_DNA"/>
</dbReference>
<evidence type="ECO:0000256" key="1">
    <source>
        <dbReference type="ARBA" id="ARBA00034703"/>
    </source>
</evidence>
<dbReference type="STRING" id="8167.A0A484BXS6"/>
<comment type="caution">
    <text evidence="4">The sequence shown here is derived from an EMBL/GenBank/DDBJ whole genome shotgun (WGS) entry which is preliminary data.</text>
</comment>
<feature type="compositionally biased region" description="Polar residues" evidence="2">
    <location>
        <begin position="441"/>
        <end position="454"/>
    </location>
</feature>
<dbReference type="InterPro" id="IPR047144">
    <property type="entry name" value="BCOR-like"/>
</dbReference>
<feature type="compositionally biased region" description="Basic and acidic residues" evidence="2">
    <location>
        <begin position="637"/>
        <end position="657"/>
    </location>
</feature>
<dbReference type="Pfam" id="PF15808">
    <property type="entry name" value="BCOR"/>
    <property type="match status" value="1"/>
</dbReference>
<dbReference type="PANTHER" id="PTHR24117">
    <property type="entry name" value="AGAP007537-PB"/>
    <property type="match status" value="1"/>
</dbReference>
<feature type="region of interest" description="Disordered" evidence="2">
    <location>
        <begin position="1493"/>
        <end position="1603"/>
    </location>
</feature>
<feature type="compositionally biased region" description="Basic and acidic residues" evidence="2">
    <location>
        <begin position="488"/>
        <end position="500"/>
    </location>
</feature>
<feature type="compositionally biased region" description="Basic and acidic residues" evidence="2">
    <location>
        <begin position="1504"/>
        <end position="1516"/>
    </location>
</feature>
<dbReference type="GO" id="GO:0003714">
    <property type="term" value="F:transcription corepressor activity"/>
    <property type="evidence" value="ECO:0007669"/>
    <property type="project" value="TreeGrafter"/>
</dbReference>
<feature type="compositionally biased region" description="Polar residues" evidence="2">
    <location>
        <begin position="225"/>
        <end position="238"/>
    </location>
</feature>
<feature type="compositionally biased region" description="Basic and acidic residues" evidence="2">
    <location>
        <begin position="1320"/>
        <end position="1341"/>
    </location>
</feature>
<feature type="compositionally biased region" description="Pro residues" evidence="2">
    <location>
        <begin position="1533"/>
        <end position="1546"/>
    </location>
</feature>
<keyword evidence="5" id="KW-1185">Reference proteome</keyword>